<dbReference type="InterPro" id="IPR009312">
    <property type="entry name" value="Phage_lambda_GpU-like"/>
</dbReference>
<keyword evidence="2" id="KW-1185">Reference proteome</keyword>
<dbReference type="SUPFAM" id="SSF143749">
    <property type="entry name" value="Phage tail protein-like"/>
    <property type="match status" value="1"/>
</dbReference>
<dbReference type="eggNOG" id="ENOG50315WD">
    <property type="taxonomic scope" value="Bacteria"/>
</dbReference>
<dbReference type="GeneID" id="92828757"/>
<proteinExistence type="predicted"/>
<accession>H5UYW3</accession>
<sequence>MKHPLIRKAVLDALKAGNAQAVTWFDGRPSVLDAQDLPAVAVYLTDAESSDESVDEDMWRATLHIEVFLKGDDTDSALDEWMENNIYPVMASIPTLSGVLETMSARGYDYQRDDELATWGSADLQYSVSYVM</sequence>
<dbReference type="Pfam" id="PF06141">
    <property type="entry name" value="Phage_tail_U"/>
    <property type="match status" value="1"/>
</dbReference>
<dbReference type="Gene3D" id="3.30.70.1700">
    <property type="entry name" value="Phage minor tail protein U"/>
    <property type="match status" value="1"/>
</dbReference>
<name>H5UYW3_ATLHE</name>
<dbReference type="InterPro" id="IPR035934">
    <property type="entry name" value="Phage_tail_protein-like_sf"/>
</dbReference>
<dbReference type="EMBL" id="BAFF01000001">
    <property type="protein sequence ID" value="GAB50117.1"/>
    <property type="molecule type" value="Genomic_DNA"/>
</dbReference>
<dbReference type="RefSeq" id="WP_002433764.1">
    <property type="nucleotide sequence ID" value="NZ_BAFF01000001.1"/>
</dbReference>
<gene>
    <name evidence="1" type="ORF">EH105704_01_01220</name>
</gene>
<protein>
    <submittedName>
        <fullName evidence="1">Putative minor tail protein U</fullName>
    </submittedName>
</protein>
<dbReference type="InterPro" id="IPR038512">
    <property type="entry name" value="GpU-like_sf"/>
</dbReference>
<dbReference type="Proteomes" id="UP000010297">
    <property type="component" value="Unassembled WGS sequence"/>
</dbReference>
<evidence type="ECO:0000313" key="2">
    <source>
        <dbReference type="Proteomes" id="UP000010297"/>
    </source>
</evidence>
<evidence type="ECO:0000313" key="1">
    <source>
        <dbReference type="EMBL" id="GAB50117.1"/>
    </source>
</evidence>
<comment type="caution">
    <text evidence="1">The sequence shown here is derived from an EMBL/GenBank/DDBJ whole genome shotgun (WGS) entry which is preliminary data.</text>
</comment>
<dbReference type="AlphaFoldDB" id="H5UYW3"/>
<reference evidence="1 2" key="1">
    <citation type="submission" date="2012-02" db="EMBL/GenBank/DDBJ databases">
        <title>Whole genome shotgun sequence of Escherichia hermannii NBRC 105704.</title>
        <authorList>
            <person name="Yoshida I."/>
            <person name="Hosoyama A."/>
            <person name="Tsuchikane K."/>
            <person name="Katsumata H."/>
            <person name="Yamazaki S."/>
            <person name="Fujita N."/>
        </authorList>
    </citation>
    <scope>NUCLEOTIDE SEQUENCE [LARGE SCALE GENOMIC DNA]</scope>
    <source>
        <strain evidence="1 2">NBRC 105704</strain>
    </source>
</reference>
<organism evidence="1 2">
    <name type="scientific">Atlantibacter hermannii NBRC 105704</name>
    <dbReference type="NCBI Taxonomy" id="1115512"/>
    <lineage>
        <taxon>Bacteria</taxon>
        <taxon>Pseudomonadati</taxon>
        <taxon>Pseudomonadota</taxon>
        <taxon>Gammaproteobacteria</taxon>
        <taxon>Enterobacterales</taxon>
        <taxon>Enterobacteriaceae</taxon>
        <taxon>Atlantibacter</taxon>
    </lineage>
</organism>